<name>A0A368SC50_SETIT</name>
<evidence type="ECO:0000313" key="1">
    <source>
        <dbReference type="EMBL" id="RCV39933.1"/>
    </source>
</evidence>
<dbReference type="GO" id="GO:0016853">
    <property type="term" value="F:isomerase activity"/>
    <property type="evidence" value="ECO:0007669"/>
    <property type="project" value="InterPro"/>
</dbReference>
<sequence length="107" mass="11554">MPNHLAAGCPLCHPVEAVTTPRRSHAPRWQAEGVLRSEDEVALGQRRSPPSIEEAGFVASATEDNDPLRCVCIFANKYTRIYATHCASPTDAVNTHSINACNVLALS</sequence>
<protein>
    <submittedName>
        <fullName evidence="1">Uncharacterized protein</fullName>
    </submittedName>
</protein>
<dbReference type="SUPFAM" id="SSF89623">
    <property type="entry name" value="Ribose/Galactose isomerase RpiB/AlsB"/>
    <property type="match status" value="1"/>
</dbReference>
<accession>A0A368SC50</accession>
<proteinExistence type="predicted"/>
<gene>
    <name evidence="1" type="ORF">SETIT_9G010900v2</name>
</gene>
<dbReference type="STRING" id="4555.A0A368SC50"/>
<dbReference type="EMBL" id="CM003536">
    <property type="protein sequence ID" value="RCV39933.1"/>
    <property type="molecule type" value="Genomic_DNA"/>
</dbReference>
<organism evidence="1">
    <name type="scientific">Setaria italica</name>
    <name type="common">Foxtail millet</name>
    <name type="synonym">Panicum italicum</name>
    <dbReference type="NCBI Taxonomy" id="4555"/>
    <lineage>
        <taxon>Eukaryota</taxon>
        <taxon>Viridiplantae</taxon>
        <taxon>Streptophyta</taxon>
        <taxon>Embryophyta</taxon>
        <taxon>Tracheophyta</taxon>
        <taxon>Spermatophyta</taxon>
        <taxon>Magnoliopsida</taxon>
        <taxon>Liliopsida</taxon>
        <taxon>Poales</taxon>
        <taxon>Poaceae</taxon>
        <taxon>PACMAD clade</taxon>
        <taxon>Panicoideae</taxon>
        <taxon>Panicodae</taxon>
        <taxon>Paniceae</taxon>
        <taxon>Cenchrinae</taxon>
        <taxon>Setaria</taxon>
    </lineage>
</organism>
<reference evidence="1" key="1">
    <citation type="journal article" date="2012" name="Nat. Biotechnol.">
        <title>Reference genome sequence of the model plant Setaria.</title>
        <authorList>
            <person name="Bennetzen J.L."/>
            <person name="Schmutz J."/>
            <person name="Wang H."/>
            <person name="Percifield R."/>
            <person name="Hawkins J."/>
            <person name="Pontaroli A.C."/>
            <person name="Estep M."/>
            <person name="Feng L."/>
            <person name="Vaughn J.N."/>
            <person name="Grimwood J."/>
            <person name="Jenkins J."/>
            <person name="Barry K."/>
            <person name="Lindquist E."/>
            <person name="Hellsten U."/>
            <person name="Deshpande S."/>
            <person name="Wang X."/>
            <person name="Wu X."/>
            <person name="Mitros T."/>
            <person name="Triplett J."/>
            <person name="Yang X."/>
            <person name="Ye C.Y."/>
            <person name="Mauro-Herrera M."/>
            <person name="Wang L."/>
            <person name="Li P."/>
            <person name="Sharma M."/>
            <person name="Sharma R."/>
            <person name="Ronald P.C."/>
            <person name="Panaud O."/>
            <person name="Kellogg E.A."/>
            <person name="Brutnell T.P."/>
            <person name="Doust A.N."/>
            <person name="Tuskan G.A."/>
            <person name="Rokhsar D."/>
            <person name="Devos K.M."/>
        </authorList>
    </citation>
    <scope>NUCLEOTIDE SEQUENCE [LARGE SCALE GENOMIC DNA]</scope>
    <source>
        <strain evidence="1">Yugu1</strain>
    </source>
</reference>
<dbReference type="AlphaFoldDB" id="A0A368SC50"/>
<reference evidence="1" key="2">
    <citation type="submission" date="2015-07" db="EMBL/GenBank/DDBJ databases">
        <authorList>
            <person name="Noorani M."/>
        </authorList>
    </citation>
    <scope>NUCLEOTIDE SEQUENCE</scope>
    <source>
        <strain evidence="1">Yugu1</strain>
    </source>
</reference>
<dbReference type="Gene3D" id="3.40.1400.10">
    <property type="entry name" value="Sugar-phosphate isomerase, RpiB/LacA/LacB"/>
    <property type="match status" value="1"/>
</dbReference>
<dbReference type="InterPro" id="IPR036569">
    <property type="entry name" value="RpiB_LacA_LacB_sf"/>
</dbReference>
<dbReference type="GO" id="GO:0005975">
    <property type="term" value="P:carbohydrate metabolic process"/>
    <property type="evidence" value="ECO:0007669"/>
    <property type="project" value="InterPro"/>
</dbReference>